<dbReference type="AlphaFoldDB" id="A0A1D6M5J8"/>
<dbReference type="InterPro" id="IPR036259">
    <property type="entry name" value="MFS_trans_sf"/>
</dbReference>
<gene>
    <name evidence="2" type="ORF">ZEAMMB73_Zm00001d038335</name>
</gene>
<evidence type="ECO:0000256" key="1">
    <source>
        <dbReference type="SAM" id="MobiDB-lite"/>
    </source>
</evidence>
<evidence type="ECO:0000313" key="2">
    <source>
        <dbReference type="EMBL" id="AQK86364.1"/>
    </source>
</evidence>
<dbReference type="STRING" id="4577.A0A1D6M5J8"/>
<dbReference type="PANTHER" id="PTHR11654">
    <property type="entry name" value="OLIGOPEPTIDE TRANSPORTER-RELATED"/>
    <property type="match status" value="1"/>
</dbReference>
<protein>
    <submittedName>
        <fullName evidence="2">OSJNBb0008G24.13-like protein</fullName>
    </submittedName>
</protein>
<dbReference type="Gene3D" id="1.20.1250.20">
    <property type="entry name" value="MFS general substrate transporter like domains"/>
    <property type="match status" value="1"/>
</dbReference>
<proteinExistence type="predicted"/>
<feature type="compositionally biased region" description="Low complexity" evidence="1">
    <location>
        <begin position="12"/>
        <end position="22"/>
    </location>
</feature>
<feature type="region of interest" description="Disordered" evidence="1">
    <location>
        <begin position="1"/>
        <end position="37"/>
    </location>
</feature>
<dbReference type="SMR" id="A0A1D6M5J8"/>
<organism evidence="2">
    <name type="scientific">Zea mays</name>
    <name type="common">Maize</name>
    <dbReference type="NCBI Taxonomy" id="4577"/>
    <lineage>
        <taxon>Eukaryota</taxon>
        <taxon>Viridiplantae</taxon>
        <taxon>Streptophyta</taxon>
        <taxon>Embryophyta</taxon>
        <taxon>Tracheophyta</taxon>
        <taxon>Spermatophyta</taxon>
        <taxon>Magnoliopsida</taxon>
        <taxon>Liliopsida</taxon>
        <taxon>Poales</taxon>
        <taxon>Poaceae</taxon>
        <taxon>PACMAD clade</taxon>
        <taxon>Panicoideae</taxon>
        <taxon>Andropogonodae</taxon>
        <taxon>Andropogoneae</taxon>
        <taxon>Tripsacinae</taxon>
        <taxon>Zea</taxon>
    </lineage>
</organism>
<accession>A0A1D6M5J8</accession>
<name>A0A1D6M5J8_MAIZE</name>
<reference evidence="2" key="1">
    <citation type="submission" date="2015-12" db="EMBL/GenBank/DDBJ databases">
        <title>Update maize B73 reference genome by single molecule sequencing technologies.</title>
        <authorList>
            <consortium name="Maize Genome Sequencing Project"/>
            <person name="Ware D."/>
        </authorList>
    </citation>
    <scope>NUCLEOTIDE SEQUENCE</scope>
    <source>
        <tissue evidence="2">Seedling</tissue>
    </source>
</reference>
<dbReference type="EMBL" id="CM000782">
    <property type="protein sequence ID" value="AQK86364.1"/>
    <property type="molecule type" value="Genomic_DNA"/>
</dbReference>
<dbReference type="InParanoid" id="A0A1D6M5J8"/>
<sequence>MADGDEQGAGAGAAADGAAVDAAVDHRGRPASRATTGGWKSASFIIGKSRPRSDRPYPCSAYRIAEVDLHRARLGRGSGGRPANAAVEIAERFSFYGVSANLITFLTGPLGEGVAAAAAAINAWNGTAQLLPLLGGTLADKWLGRYRTIVLASVVYILVRKK</sequence>
<dbReference type="OMA" id="TECCEFM"/>